<protein>
    <recommendedName>
        <fullName evidence="5">Vacuolar membrane protein</fullName>
    </recommendedName>
</protein>
<dbReference type="PANTHER" id="PTHR36424">
    <property type="entry name" value="PHEROMONE-REGULATED MEMBRANE PROTEIN 6"/>
    <property type="match status" value="1"/>
</dbReference>
<evidence type="ECO:0000313" key="3">
    <source>
        <dbReference type="EMBL" id="KAF9151588.1"/>
    </source>
</evidence>
<dbReference type="Pfam" id="PF16944">
    <property type="entry name" value="KCH"/>
    <property type="match status" value="1"/>
</dbReference>
<keyword evidence="2" id="KW-0472">Membrane</keyword>
<evidence type="ECO:0000256" key="1">
    <source>
        <dbReference type="SAM" id="MobiDB-lite"/>
    </source>
</evidence>
<dbReference type="EMBL" id="JAAAUQ010000310">
    <property type="protein sequence ID" value="KAF9151588.1"/>
    <property type="molecule type" value="Genomic_DNA"/>
</dbReference>
<feature type="compositionally biased region" description="Polar residues" evidence="1">
    <location>
        <begin position="549"/>
        <end position="558"/>
    </location>
</feature>
<dbReference type="AlphaFoldDB" id="A0A9P5S388"/>
<dbReference type="OrthoDB" id="2128042at2759"/>
<feature type="compositionally biased region" description="Pro residues" evidence="1">
    <location>
        <begin position="344"/>
        <end position="357"/>
    </location>
</feature>
<proteinExistence type="predicted"/>
<keyword evidence="4" id="KW-1185">Reference proteome</keyword>
<evidence type="ECO:0000256" key="2">
    <source>
        <dbReference type="SAM" id="Phobius"/>
    </source>
</evidence>
<dbReference type="PANTHER" id="PTHR36424:SF1">
    <property type="entry name" value="LOW AFFINITY K(+) TRANSPORTER 1-RELATED"/>
    <property type="match status" value="1"/>
</dbReference>
<dbReference type="GO" id="GO:0015079">
    <property type="term" value="F:potassium ion transmembrane transporter activity"/>
    <property type="evidence" value="ECO:0007669"/>
    <property type="project" value="InterPro"/>
</dbReference>
<feature type="transmembrane region" description="Helical" evidence="2">
    <location>
        <begin position="37"/>
        <end position="57"/>
    </location>
</feature>
<feature type="compositionally biased region" description="Gly residues" evidence="1">
    <location>
        <begin position="494"/>
        <end position="508"/>
    </location>
</feature>
<evidence type="ECO:0000313" key="4">
    <source>
        <dbReference type="Proteomes" id="UP000748756"/>
    </source>
</evidence>
<dbReference type="GO" id="GO:0005886">
    <property type="term" value="C:plasma membrane"/>
    <property type="evidence" value="ECO:0007669"/>
    <property type="project" value="InterPro"/>
</dbReference>
<name>A0A9P5S388_9FUNG</name>
<keyword evidence="2" id="KW-0812">Transmembrane</keyword>
<feature type="compositionally biased region" description="Basic and acidic residues" evidence="1">
    <location>
        <begin position="366"/>
        <end position="376"/>
    </location>
</feature>
<feature type="region of interest" description="Disordered" evidence="1">
    <location>
        <begin position="271"/>
        <end position="388"/>
    </location>
</feature>
<feature type="transmembrane region" description="Helical" evidence="2">
    <location>
        <begin position="210"/>
        <end position="238"/>
    </location>
</feature>
<gene>
    <name evidence="3" type="ORF">BG015_006490</name>
</gene>
<feature type="region of interest" description="Disordered" evidence="1">
    <location>
        <begin position="411"/>
        <end position="459"/>
    </location>
</feature>
<evidence type="ECO:0008006" key="5">
    <source>
        <dbReference type="Google" id="ProtNLM"/>
    </source>
</evidence>
<dbReference type="InterPro" id="IPR031606">
    <property type="entry name" value="Kch1/2"/>
</dbReference>
<reference evidence="3" key="1">
    <citation type="journal article" date="2020" name="Fungal Divers.">
        <title>Resolving the Mortierellaceae phylogeny through synthesis of multi-gene phylogenetics and phylogenomics.</title>
        <authorList>
            <person name="Vandepol N."/>
            <person name="Liber J."/>
            <person name="Desiro A."/>
            <person name="Na H."/>
            <person name="Kennedy M."/>
            <person name="Barry K."/>
            <person name="Grigoriev I.V."/>
            <person name="Miller A.N."/>
            <person name="O'Donnell K."/>
            <person name="Stajich J.E."/>
            <person name="Bonito G."/>
        </authorList>
    </citation>
    <scope>NUCLEOTIDE SEQUENCE</scope>
    <source>
        <strain evidence="3">NRRL 6426</strain>
    </source>
</reference>
<comment type="caution">
    <text evidence="3">The sequence shown here is derived from an EMBL/GenBank/DDBJ whole genome shotgun (WGS) entry which is preliminary data.</text>
</comment>
<accession>A0A9P5S388</accession>
<feature type="region of interest" description="Disordered" evidence="1">
    <location>
        <begin position="525"/>
        <end position="558"/>
    </location>
</feature>
<sequence>MSQNDWKRQKVQDHKFDFIDVEDYIDNSAWRKFKYSLVFAIVIKGILIYCADLWTAVNLLVSGTWTSNLGVEGNQISFQSIKISFEIYKWIFAACIVLSFILLAWDMKKAAAIIQSRDISYAFTSMIAYRYYAIKSYAHFCLFSKIHNSKKQIDEIAFFCFFTFRGWKRLMFADGPRQVINGIVLITLVTGHWKTHGIAIWSYDLPTMQLITVCLMIFTLTLWVISVLLMFAAVILYIPLVIHIQGNLKEYCCHKIDKRIDEIVKKKARQRAQDAAKNQKNGKGGDTPLQKPTLPNIDLFDDGARNPGTPRIQPQSPYMGGSPGLRKGQLPPPNDPYRRQQMPQHPPRPYSPAPRPYTPSVDDDGDTKPLRQDNHAQHYHNRNLRRQDQQYDFADDQSEISDAYSAGGGGGYNMGYAPKPQIHGHRRQPSDTSTVLSGSNQGSVVGGYGPRTGKPHPLQHGQVLSREAGLGNGNNYADTMMMTDMSGAQHHRGGGGGHPYGGGYPGGPPTGLGGGLGLNPGGSVIGGGSVVGGPSYVDQQRGRYQQQQHPSHMNRSYN</sequence>
<organism evidence="3 4">
    <name type="scientific">Linnemannia schmuckeri</name>
    <dbReference type="NCBI Taxonomy" id="64567"/>
    <lineage>
        <taxon>Eukaryota</taxon>
        <taxon>Fungi</taxon>
        <taxon>Fungi incertae sedis</taxon>
        <taxon>Mucoromycota</taxon>
        <taxon>Mortierellomycotina</taxon>
        <taxon>Mortierellomycetes</taxon>
        <taxon>Mortierellales</taxon>
        <taxon>Mortierellaceae</taxon>
        <taxon>Linnemannia</taxon>
    </lineage>
</organism>
<feature type="region of interest" description="Disordered" evidence="1">
    <location>
        <begin position="488"/>
        <end position="508"/>
    </location>
</feature>
<feature type="compositionally biased region" description="Polar residues" evidence="1">
    <location>
        <begin position="430"/>
        <end position="443"/>
    </location>
</feature>
<feature type="transmembrane region" description="Helical" evidence="2">
    <location>
        <begin position="87"/>
        <end position="105"/>
    </location>
</feature>
<dbReference type="Proteomes" id="UP000748756">
    <property type="component" value="Unassembled WGS sequence"/>
</dbReference>
<keyword evidence="2" id="KW-1133">Transmembrane helix</keyword>